<dbReference type="STRING" id="157072.A0A024UJE6"/>
<dbReference type="PANTHER" id="PTHR43798">
    <property type="entry name" value="MONOACYLGLYCEROL LIPASE"/>
    <property type="match status" value="1"/>
</dbReference>
<proteinExistence type="predicted"/>
<dbReference type="InterPro" id="IPR050266">
    <property type="entry name" value="AB_hydrolase_sf"/>
</dbReference>
<reference evidence="2" key="1">
    <citation type="submission" date="2013-12" db="EMBL/GenBank/DDBJ databases">
        <title>The Genome Sequence of Aphanomyces invadans NJM9701.</title>
        <authorList>
            <consortium name="The Broad Institute Genomics Platform"/>
            <person name="Russ C."/>
            <person name="Tyler B."/>
            <person name="van West P."/>
            <person name="Dieguez-Uribeondo J."/>
            <person name="Young S.K."/>
            <person name="Zeng Q."/>
            <person name="Gargeya S."/>
            <person name="Fitzgerald M."/>
            <person name="Abouelleil A."/>
            <person name="Alvarado L."/>
            <person name="Chapman S.B."/>
            <person name="Gainer-Dewar J."/>
            <person name="Goldberg J."/>
            <person name="Griggs A."/>
            <person name="Gujja S."/>
            <person name="Hansen M."/>
            <person name="Howarth C."/>
            <person name="Imamovic A."/>
            <person name="Ireland A."/>
            <person name="Larimer J."/>
            <person name="McCowan C."/>
            <person name="Murphy C."/>
            <person name="Pearson M."/>
            <person name="Poon T.W."/>
            <person name="Priest M."/>
            <person name="Roberts A."/>
            <person name="Saif S."/>
            <person name="Shea T."/>
            <person name="Sykes S."/>
            <person name="Wortman J."/>
            <person name="Nusbaum C."/>
            <person name="Birren B."/>
        </authorList>
    </citation>
    <scope>NUCLEOTIDE SEQUENCE [LARGE SCALE GENOMIC DNA]</scope>
    <source>
        <strain evidence="2">NJM9701</strain>
    </source>
</reference>
<dbReference type="Gene3D" id="3.40.50.1820">
    <property type="entry name" value="alpha/beta hydrolase"/>
    <property type="match status" value="1"/>
</dbReference>
<name>A0A024UJE6_9STRA</name>
<dbReference type="GO" id="GO:0016020">
    <property type="term" value="C:membrane"/>
    <property type="evidence" value="ECO:0007669"/>
    <property type="project" value="TreeGrafter"/>
</dbReference>
<dbReference type="InterPro" id="IPR000073">
    <property type="entry name" value="AB_hydrolase_1"/>
</dbReference>
<accession>A0A024UJE6</accession>
<dbReference type="EMBL" id="KI913956">
    <property type="protein sequence ID" value="ETW05967.1"/>
    <property type="molecule type" value="Genomic_DNA"/>
</dbReference>
<evidence type="ECO:0000259" key="1">
    <source>
        <dbReference type="Pfam" id="PF12697"/>
    </source>
</evidence>
<dbReference type="GO" id="GO:0003824">
    <property type="term" value="F:catalytic activity"/>
    <property type="evidence" value="ECO:0007669"/>
    <property type="project" value="InterPro"/>
</dbReference>
<dbReference type="OrthoDB" id="6431331at2759"/>
<organism evidence="2">
    <name type="scientific">Aphanomyces invadans</name>
    <dbReference type="NCBI Taxonomy" id="157072"/>
    <lineage>
        <taxon>Eukaryota</taxon>
        <taxon>Sar</taxon>
        <taxon>Stramenopiles</taxon>
        <taxon>Oomycota</taxon>
        <taxon>Saprolegniomycetes</taxon>
        <taxon>Saprolegniales</taxon>
        <taxon>Verrucalvaceae</taxon>
        <taxon>Aphanomyces</taxon>
    </lineage>
</organism>
<protein>
    <recommendedName>
        <fullName evidence="1">AB hydrolase-1 domain-containing protein</fullName>
    </recommendedName>
</protein>
<dbReference type="InterPro" id="IPR029058">
    <property type="entry name" value="AB_hydrolase_fold"/>
</dbReference>
<dbReference type="GeneID" id="20080643"/>
<dbReference type="VEuPathDB" id="FungiDB:H310_03593"/>
<dbReference type="SUPFAM" id="SSF53474">
    <property type="entry name" value="alpha/beta-Hydrolases"/>
    <property type="match status" value="1"/>
</dbReference>
<dbReference type="PRINTS" id="PR00412">
    <property type="entry name" value="EPOXHYDRLASE"/>
</dbReference>
<feature type="domain" description="AB hydrolase-1" evidence="1">
    <location>
        <begin position="43"/>
        <end position="274"/>
    </location>
</feature>
<dbReference type="Pfam" id="PF12697">
    <property type="entry name" value="Abhydrolase_6"/>
    <property type="match status" value="1"/>
</dbReference>
<dbReference type="eggNOG" id="KOG1454">
    <property type="taxonomic scope" value="Eukaryota"/>
</dbReference>
<dbReference type="AlphaFoldDB" id="A0A024UJE6"/>
<evidence type="ECO:0000313" key="2">
    <source>
        <dbReference type="EMBL" id="ETW05967.1"/>
    </source>
</evidence>
<dbReference type="RefSeq" id="XP_008865744.1">
    <property type="nucleotide sequence ID" value="XM_008867522.1"/>
</dbReference>
<dbReference type="PRINTS" id="PR00111">
    <property type="entry name" value="ABHYDROLASE"/>
</dbReference>
<dbReference type="PANTHER" id="PTHR43798:SF33">
    <property type="entry name" value="HYDROLASE, PUTATIVE (AFU_ORTHOLOGUE AFUA_2G14860)-RELATED"/>
    <property type="match status" value="1"/>
</dbReference>
<gene>
    <name evidence="2" type="ORF">H310_03593</name>
</gene>
<sequence length="311" mass="35422">MRVVVDSLLALARWYYSLSLEEVTVGGLTWSYLDSHRPTDEIVVVLHGFSSVKESMLRCIRPLFNDYRVIMPDLPGHGNTSSDLESYRADEQADRLFAFLDRVLPPSRKIHLVGCSMGGMISGVFAARHSDMIASVTLICPAGITMPTKSPIFKVYEETGENHMRVEKPEDFTRLQEYMAFRQRYIPRFIVHFIVREVEKRRDALEKLMRDILLDASVLDDCLDKIHRPCLVVWGNHDKILDISCLEVVKAKIKPHLRVKVVDDAGHIVHQERHWEVAECLVEFLQSLPKSTETPAARSIQGAPNDATTRA</sequence>
<dbReference type="InterPro" id="IPR000639">
    <property type="entry name" value="Epox_hydrolase-like"/>
</dbReference>